<keyword evidence="1" id="KW-0812">Transmembrane</keyword>
<dbReference type="PANTHER" id="PTHR41532:SF1">
    <property type="entry name" value="FIXS PROTEIN"/>
    <property type="match status" value="1"/>
</dbReference>
<evidence type="ECO:0000313" key="2">
    <source>
        <dbReference type="EMBL" id="MFC4626041.1"/>
    </source>
</evidence>
<feature type="transmembrane region" description="Helical" evidence="1">
    <location>
        <begin position="6"/>
        <end position="26"/>
    </location>
</feature>
<proteinExistence type="predicted"/>
<keyword evidence="1" id="KW-1133">Transmembrane helix</keyword>
<comment type="caution">
    <text evidence="2">The sequence shown here is derived from an EMBL/GenBank/DDBJ whole genome shotgun (WGS) entry which is preliminary data.</text>
</comment>
<organism evidence="2 3">
    <name type="scientific">Daeguia caeni</name>
    <dbReference type="NCBI Taxonomy" id="439612"/>
    <lineage>
        <taxon>Bacteria</taxon>
        <taxon>Pseudomonadati</taxon>
        <taxon>Pseudomonadota</taxon>
        <taxon>Alphaproteobacteria</taxon>
        <taxon>Hyphomicrobiales</taxon>
        <taxon>Brucellaceae</taxon>
        <taxon>Daeguia</taxon>
    </lineage>
</organism>
<dbReference type="EMBL" id="JBHSEL010000120">
    <property type="protein sequence ID" value="MFC4626041.1"/>
    <property type="molecule type" value="Genomic_DNA"/>
</dbReference>
<dbReference type="NCBIfam" id="TIGR00847">
    <property type="entry name" value="ccoS"/>
    <property type="match status" value="1"/>
</dbReference>
<dbReference type="InterPro" id="IPR004714">
    <property type="entry name" value="Cyt_oxidase_maturation_cbb3"/>
</dbReference>
<keyword evidence="3" id="KW-1185">Reference proteome</keyword>
<dbReference type="Pfam" id="PF03597">
    <property type="entry name" value="FixS"/>
    <property type="match status" value="1"/>
</dbReference>
<protein>
    <submittedName>
        <fullName evidence="2">Cbb3-type cytochrome oxidase assembly protein CcoS</fullName>
    </submittedName>
</protein>
<dbReference type="Proteomes" id="UP001596042">
    <property type="component" value="Unassembled WGS sequence"/>
</dbReference>
<dbReference type="PANTHER" id="PTHR41532">
    <property type="entry name" value="FIXS PROTEIN"/>
    <property type="match status" value="1"/>
</dbReference>
<dbReference type="RefSeq" id="WP_374833153.1">
    <property type="nucleotide sequence ID" value="NZ_JBHEEZ010000021.1"/>
</dbReference>
<gene>
    <name evidence="2" type="primary">ccoS</name>
    <name evidence="2" type="ORF">ACFO1V_12635</name>
</gene>
<evidence type="ECO:0000313" key="3">
    <source>
        <dbReference type="Proteomes" id="UP001596042"/>
    </source>
</evidence>
<keyword evidence="1" id="KW-0472">Membrane</keyword>
<sequence length="67" mass="7426">MTGLLLLIPIALFLGALGLFAFLWTLKTGQYDDLDGAANRILIDDDDNVIESPEEDTVNQYNKTPEN</sequence>
<accession>A0ABV9HA93</accession>
<reference evidence="3" key="1">
    <citation type="journal article" date="2019" name="Int. J. Syst. Evol. Microbiol.">
        <title>The Global Catalogue of Microorganisms (GCM) 10K type strain sequencing project: providing services to taxonomists for standard genome sequencing and annotation.</title>
        <authorList>
            <consortium name="The Broad Institute Genomics Platform"/>
            <consortium name="The Broad Institute Genome Sequencing Center for Infectious Disease"/>
            <person name="Wu L."/>
            <person name="Ma J."/>
        </authorList>
    </citation>
    <scope>NUCLEOTIDE SEQUENCE [LARGE SCALE GENOMIC DNA]</scope>
    <source>
        <strain evidence="3">CGMCC 1.15731</strain>
    </source>
</reference>
<name>A0ABV9HA93_9HYPH</name>
<evidence type="ECO:0000256" key="1">
    <source>
        <dbReference type="SAM" id="Phobius"/>
    </source>
</evidence>